<dbReference type="PANTHER" id="PTHR43394">
    <property type="entry name" value="ATP-DEPENDENT PERMEASE MDL1, MITOCHONDRIAL"/>
    <property type="match status" value="1"/>
</dbReference>
<feature type="domain" description="ABC transmembrane type-1" evidence="9">
    <location>
        <begin position="83"/>
        <end position="339"/>
    </location>
</feature>
<dbReference type="InterPro" id="IPR039421">
    <property type="entry name" value="Type_1_exporter"/>
</dbReference>
<accession>A0A1I0Q1F9</accession>
<dbReference type="GO" id="GO:0005886">
    <property type="term" value="C:plasma membrane"/>
    <property type="evidence" value="ECO:0007669"/>
    <property type="project" value="UniProtKB-SubCell"/>
</dbReference>
<name>A0A1I0Q1F9_9BACT</name>
<dbReference type="EMBL" id="FOJG01000001">
    <property type="protein sequence ID" value="SEW20639.1"/>
    <property type="molecule type" value="Genomic_DNA"/>
</dbReference>
<dbReference type="STRING" id="29529.SAMN04488122_1146"/>
<dbReference type="InterPro" id="IPR036640">
    <property type="entry name" value="ABC1_TM_sf"/>
</dbReference>
<reference evidence="11" key="1">
    <citation type="submission" date="2016-10" db="EMBL/GenBank/DDBJ databases">
        <authorList>
            <person name="Varghese N."/>
            <person name="Submissions S."/>
        </authorList>
    </citation>
    <scope>NUCLEOTIDE SEQUENCE [LARGE SCALE GENOMIC DNA]</scope>
    <source>
        <strain evidence="11">DSM 3695</strain>
    </source>
</reference>
<proteinExistence type="predicted"/>
<dbReference type="PROSITE" id="PS50929">
    <property type="entry name" value="ABC_TM1F"/>
    <property type="match status" value="1"/>
</dbReference>
<evidence type="ECO:0000256" key="7">
    <source>
        <dbReference type="SAM" id="Phobius"/>
    </source>
</evidence>
<dbReference type="InterPro" id="IPR011527">
    <property type="entry name" value="ABC1_TM_dom"/>
</dbReference>
<feature type="transmembrane region" description="Helical" evidence="7">
    <location>
        <begin position="277"/>
        <end position="296"/>
    </location>
</feature>
<dbReference type="OrthoDB" id="9780296at2"/>
<keyword evidence="11" id="KW-1185">Reference proteome</keyword>
<dbReference type="Proteomes" id="UP000199310">
    <property type="component" value="Unassembled WGS sequence"/>
</dbReference>
<keyword evidence="2 7" id="KW-0812">Transmembrane</keyword>
<dbReference type="FunFam" id="3.40.50.300:FF:000218">
    <property type="entry name" value="Multidrug ABC transporter ATP-binding protein"/>
    <property type="match status" value="1"/>
</dbReference>
<dbReference type="SUPFAM" id="SSF52540">
    <property type="entry name" value="P-loop containing nucleoside triphosphate hydrolases"/>
    <property type="match status" value="1"/>
</dbReference>
<organism evidence="10 11">
    <name type="scientific">Chitinophaga arvensicola</name>
    <dbReference type="NCBI Taxonomy" id="29529"/>
    <lineage>
        <taxon>Bacteria</taxon>
        <taxon>Pseudomonadati</taxon>
        <taxon>Bacteroidota</taxon>
        <taxon>Chitinophagia</taxon>
        <taxon>Chitinophagales</taxon>
        <taxon>Chitinophagaceae</taxon>
        <taxon>Chitinophaga</taxon>
    </lineage>
</organism>
<dbReference type="PROSITE" id="PS00211">
    <property type="entry name" value="ABC_TRANSPORTER_1"/>
    <property type="match status" value="1"/>
</dbReference>
<dbReference type="InterPro" id="IPR017871">
    <property type="entry name" value="ABC_transporter-like_CS"/>
</dbReference>
<evidence type="ECO:0000313" key="10">
    <source>
        <dbReference type="EMBL" id="SEW20639.1"/>
    </source>
</evidence>
<dbReference type="PANTHER" id="PTHR43394:SF1">
    <property type="entry name" value="ATP-BINDING CASSETTE SUB-FAMILY B MEMBER 10, MITOCHONDRIAL"/>
    <property type="match status" value="1"/>
</dbReference>
<sequence length="610" mass="68759">MKTFKRLLRFATPLHHYLPEYVVYTFIGIIFGMVNFAMLIPLLTVIFNQVGEVPKVLPQPHFALSINYFVDLFNYYFYSFIRASGSKLSALYFVCGVIGICIIIANFGRYMSARVMVRLKMTVLSRLRTRLYEKFTEQSLGFYSEQQKGDLLSSMTNDVQEIENSVINAIQTLLRDPFIIIGYFAALFYLSVNLTVFTIIFFPVSGILISNVSKRLKLKGKFSQELLGRILSVTEETLSGIRIIQSFTAERFMKNKFDEVNGRFVKVSKAMYNQRELASPISEILGVVVIIILVIYGGSLVLSGSQLLTGATFMTYLVFYSQIMQPAKNVSTSITTIQKGMVASERIFAILDAPVTIHEKPDARSIKEFNNSVVYDNVSFKYEQQYVLKHIQLTINKGQMIALVGRSGAGKSTMADILPRFYDVNEGAIRIDGTDIRDLKVHDLRSLIGVVSQEAILFNDTVFNNIAFGQPQADREAIITAAKIANAHEFIEQLDNGYDTIIGDRGLKLSGGQRQRLTIARAIFKNPPILILDEATSALDTESEKLVQAALDKLMQNRTTIVIAHRLSTIQHANEIIVMDQGEIRERGTHDQLLAQTGIYHKLVEMQEFK</sequence>
<feature type="transmembrane region" description="Helical" evidence="7">
    <location>
        <begin position="180"/>
        <end position="209"/>
    </location>
</feature>
<feature type="transmembrane region" description="Helical" evidence="7">
    <location>
        <begin position="90"/>
        <end position="111"/>
    </location>
</feature>
<evidence type="ECO:0000313" key="11">
    <source>
        <dbReference type="Proteomes" id="UP000199310"/>
    </source>
</evidence>
<feature type="transmembrane region" description="Helical" evidence="7">
    <location>
        <begin position="59"/>
        <end position="78"/>
    </location>
</feature>
<dbReference type="AlphaFoldDB" id="A0A1I0Q1F9"/>
<evidence type="ECO:0000256" key="6">
    <source>
        <dbReference type="ARBA" id="ARBA00023136"/>
    </source>
</evidence>
<dbReference type="SUPFAM" id="SSF90123">
    <property type="entry name" value="ABC transporter transmembrane region"/>
    <property type="match status" value="1"/>
</dbReference>
<protein>
    <submittedName>
        <fullName evidence="10">ATP-binding cassette, subfamily B, MsbA</fullName>
    </submittedName>
</protein>
<feature type="domain" description="ABC transporter" evidence="8">
    <location>
        <begin position="373"/>
        <end position="606"/>
    </location>
</feature>
<evidence type="ECO:0000259" key="8">
    <source>
        <dbReference type="PROSITE" id="PS50893"/>
    </source>
</evidence>
<dbReference type="CDD" id="cd18552">
    <property type="entry name" value="ABC_6TM_MsbA_like"/>
    <property type="match status" value="1"/>
</dbReference>
<dbReference type="InterPro" id="IPR003439">
    <property type="entry name" value="ABC_transporter-like_ATP-bd"/>
</dbReference>
<keyword evidence="3" id="KW-0547">Nucleotide-binding</keyword>
<evidence type="ECO:0000259" key="9">
    <source>
        <dbReference type="PROSITE" id="PS50929"/>
    </source>
</evidence>
<dbReference type="SMART" id="SM00382">
    <property type="entry name" value="AAA"/>
    <property type="match status" value="1"/>
</dbReference>
<evidence type="ECO:0000256" key="4">
    <source>
        <dbReference type="ARBA" id="ARBA00022840"/>
    </source>
</evidence>
<evidence type="ECO:0000256" key="3">
    <source>
        <dbReference type="ARBA" id="ARBA00022741"/>
    </source>
</evidence>
<dbReference type="Gene3D" id="3.40.50.300">
    <property type="entry name" value="P-loop containing nucleotide triphosphate hydrolases"/>
    <property type="match status" value="1"/>
</dbReference>
<dbReference type="PROSITE" id="PS50893">
    <property type="entry name" value="ABC_TRANSPORTER_2"/>
    <property type="match status" value="1"/>
</dbReference>
<dbReference type="GO" id="GO:0016887">
    <property type="term" value="F:ATP hydrolysis activity"/>
    <property type="evidence" value="ECO:0007669"/>
    <property type="project" value="InterPro"/>
</dbReference>
<dbReference type="InterPro" id="IPR003593">
    <property type="entry name" value="AAA+_ATPase"/>
</dbReference>
<dbReference type="GO" id="GO:0005524">
    <property type="term" value="F:ATP binding"/>
    <property type="evidence" value="ECO:0007669"/>
    <property type="project" value="UniProtKB-KW"/>
</dbReference>
<dbReference type="Gene3D" id="1.20.1560.10">
    <property type="entry name" value="ABC transporter type 1, transmembrane domain"/>
    <property type="match status" value="1"/>
</dbReference>
<evidence type="ECO:0000256" key="2">
    <source>
        <dbReference type="ARBA" id="ARBA00022692"/>
    </source>
</evidence>
<evidence type="ECO:0000256" key="5">
    <source>
        <dbReference type="ARBA" id="ARBA00022989"/>
    </source>
</evidence>
<dbReference type="Pfam" id="PF00664">
    <property type="entry name" value="ABC_membrane"/>
    <property type="match status" value="1"/>
</dbReference>
<dbReference type="InterPro" id="IPR027417">
    <property type="entry name" value="P-loop_NTPase"/>
</dbReference>
<feature type="transmembrane region" description="Helical" evidence="7">
    <location>
        <begin position="21"/>
        <end position="47"/>
    </location>
</feature>
<keyword evidence="5 7" id="KW-1133">Transmembrane helix</keyword>
<comment type="subcellular location">
    <subcellularLocation>
        <location evidence="1">Cell membrane</location>
        <topology evidence="1">Multi-pass membrane protein</topology>
    </subcellularLocation>
</comment>
<dbReference type="Pfam" id="PF00005">
    <property type="entry name" value="ABC_tran"/>
    <property type="match status" value="1"/>
</dbReference>
<keyword evidence="6 7" id="KW-0472">Membrane</keyword>
<dbReference type="GO" id="GO:0015421">
    <property type="term" value="F:ABC-type oligopeptide transporter activity"/>
    <property type="evidence" value="ECO:0007669"/>
    <property type="project" value="TreeGrafter"/>
</dbReference>
<gene>
    <name evidence="10" type="ORF">SAMN04488122_1146</name>
</gene>
<dbReference type="RefSeq" id="WP_089891681.1">
    <property type="nucleotide sequence ID" value="NZ_FOJG01000001.1"/>
</dbReference>
<dbReference type="CDD" id="cd03251">
    <property type="entry name" value="ABCC_MsbA"/>
    <property type="match status" value="1"/>
</dbReference>
<evidence type="ECO:0000256" key="1">
    <source>
        <dbReference type="ARBA" id="ARBA00004651"/>
    </source>
</evidence>
<keyword evidence="4 10" id="KW-0067">ATP-binding</keyword>